<dbReference type="InterPro" id="IPR017853">
    <property type="entry name" value="GH"/>
</dbReference>
<dbReference type="eggNOG" id="COG2723">
    <property type="taxonomic scope" value="Bacteria"/>
</dbReference>
<dbReference type="RefSeq" id="WP_013541457.1">
    <property type="nucleotide sequence ID" value="NC_014931.1"/>
</dbReference>
<gene>
    <name evidence="4" type="ordered locus">Varpa_3042</name>
</gene>
<dbReference type="HOGENOM" id="CLU_006986_0_0_4"/>
<dbReference type="SUPFAM" id="SSF51905">
    <property type="entry name" value="FAD/NAD(P)-binding domain"/>
    <property type="match status" value="1"/>
</dbReference>
<feature type="region of interest" description="Disordered" evidence="2">
    <location>
        <begin position="950"/>
        <end position="970"/>
    </location>
</feature>
<dbReference type="KEGG" id="vpe:Varpa_3042"/>
<dbReference type="Proteomes" id="UP000008917">
    <property type="component" value="Chromosome"/>
</dbReference>
<dbReference type="Gene3D" id="3.40.50.2000">
    <property type="entry name" value="Glycogen Phosphorylase B"/>
    <property type="match status" value="1"/>
</dbReference>
<feature type="region of interest" description="Disordered" evidence="2">
    <location>
        <begin position="786"/>
        <end position="816"/>
    </location>
</feature>
<reference evidence="5" key="1">
    <citation type="submission" date="2010-12" db="EMBL/GenBank/DDBJ databases">
        <title>Complete sequence of Variovorax paradoxus EPS.</title>
        <authorList>
            <consortium name="US DOE Joint Genome Institute"/>
            <person name="Lucas S."/>
            <person name="Copeland A."/>
            <person name="Lapidus A."/>
            <person name="Cheng J.-F."/>
            <person name="Goodwin L."/>
            <person name="Pitluck S."/>
            <person name="Teshima H."/>
            <person name="Detter J.C."/>
            <person name="Han C."/>
            <person name="Tapia R."/>
            <person name="Land M."/>
            <person name="Hauser L."/>
            <person name="Kyrpides N."/>
            <person name="Ivanova N."/>
            <person name="Ovchinnikova G."/>
            <person name="Orwin P."/>
            <person name="Han J.-I.G."/>
            <person name="Woyke T."/>
        </authorList>
    </citation>
    <scope>NUCLEOTIDE SEQUENCE [LARGE SCALE GENOMIC DNA]</scope>
    <source>
        <strain evidence="5">EPS</strain>
    </source>
</reference>
<accession>E6V7W8</accession>
<proteinExistence type="inferred from homology"/>
<dbReference type="InterPro" id="IPR036188">
    <property type="entry name" value="FAD/NAD-bd_sf"/>
</dbReference>
<dbReference type="Gene3D" id="3.50.50.60">
    <property type="entry name" value="FAD/NAD(P)-binding domain"/>
    <property type="match status" value="1"/>
</dbReference>
<name>E6V7W8_VARPE</name>
<dbReference type="SUPFAM" id="SSF53756">
    <property type="entry name" value="UDP-Glycosyltransferase/glycogen phosphorylase"/>
    <property type="match status" value="1"/>
</dbReference>
<dbReference type="Pfam" id="PF01593">
    <property type="entry name" value="Amino_oxidase"/>
    <property type="match status" value="1"/>
</dbReference>
<evidence type="ECO:0000256" key="2">
    <source>
        <dbReference type="SAM" id="MobiDB-lite"/>
    </source>
</evidence>
<dbReference type="STRING" id="595537.Varpa_3042"/>
<dbReference type="InterPro" id="IPR002937">
    <property type="entry name" value="Amino_oxidase"/>
</dbReference>
<dbReference type="PANTHER" id="PTHR43734:SF4">
    <property type="entry name" value="AMINE OXIDASE DOMAIN-CONTAINING PROTEIN"/>
    <property type="match status" value="1"/>
</dbReference>
<dbReference type="eggNOG" id="COG0438">
    <property type="taxonomic scope" value="Bacteria"/>
</dbReference>
<feature type="domain" description="Amine oxidase" evidence="3">
    <location>
        <begin position="1049"/>
        <end position="1286"/>
    </location>
</feature>
<evidence type="ECO:0000256" key="1">
    <source>
        <dbReference type="ARBA" id="ARBA00006046"/>
    </source>
</evidence>
<keyword evidence="4" id="KW-0808">Transferase</keyword>
<evidence type="ECO:0000313" key="5">
    <source>
        <dbReference type="Proteomes" id="UP000008917"/>
    </source>
</evidence>
<dbReference type="Gene3D" id="3.20.20.80">
    <property type="entry name" value="Glycosidases"/>
    <property type="match status" value="1"/>
</dbReference>
<organism evidence="4 5">
    <name type="scientific">Variovorax paradoxus (strain EPS)</name>
    <dbReference type="NCBI Taxonomy" id="595537"/>
    <lineage>
        <taxon>Bacteria</taxon>
        <taxon>Pseudomonadati</taxon>
        <taxon>Pseudomonadota</taxon>
        <taxon>Betaproteobacteria</taxon>
        <taxon>Burkholderiales</taxon>
        <taxon>Comamonadaceae</taxon>
        <taxon>Variovorax</taxon>
    </lineage>
</organism>
<comment type="similarity">
    <text evidence="1">Belongs to the carotenoid/retinoid oxidoreductase family.</text>
</comment>
<feature type="compositionally biased region" description="Low complexity" evidence="2">
    <location>
        <begin position="957"/>
        <end position="968"/>
    </location>
</feature>
<dbReference type="Pfam" id="PF13450">
    <property type="entry name" value="NAD_binding_8"/>
    <property type="match status" value="1"/>
</dbReference>
<evidence type="ECO:0000313" key="4">
    <source>
        <dbReference type="EMBL" id="ADU37229.1"/>
    </source>
</evidence>
<reference evidence="4 5" key="2">
    <citation type="journal article" date="2013" name="Genome Announc.">
        <title>Genome of the Root-Associated Plant Growth-Promoting Bacterium Variovorax paradoxus Strain EPS.</title>
        <authorList>
            <person name="Han J.I."/>
            <person name="Spain J.C."/>
            <person name="Leadbetter J.R."/>
            <person name="Ovchinnikova G."/>
            <person name="Goodwin L.A."/>
            <person name="Han C.S."/>
            <person name="Woyke T."/>
            <person name="Davenport K.W."/>
            <person name="Orwin P.M."/>
        </authorList>
    </citation>
    <scope>NUCLEOTIDE SEQUENCE [LARGE SCALE GENOMIC DNA]</scope>
    <source>
        <strain evidence="4 5">EPS</strain>
    </source>
</reference>
<protein>
    <submittedName>
        <fullName evidence="4">Glycosyl transferase group 1</fullName>
    </submittedName>
</protein>
<dbReference type="GO" id="GO:0016491">
    <property type="term" value="F:oxidoreductase activity"/>
    <property type="evidence" value="ECO:0007669"/>
    <property type="project" value="InterPro"/>
</dbReference>
<dbReference type="Pfam" id="PF13692">
    <property type="entry name" value="Glyco_trans_1_4"/>
    <property type="match status" value="1"/>
</dbReference>
<sequence length="1304" mass="143025">MTPAPDSAAAPLFRSFWMGGYEGADHLNSRGEQVAMNAANGHAQRREEDYALLAGLGIRTIRESIGWRAFASKSPPAARGELVHTARLAASHGLQVIWTLHHYGVPDGVDLFAADFPQRFADFCGDVAHALRDAADLGDGPFFFQPVNEISFLSWAATSTSLIHPFRHAGAEASARGYELKCNLVRAALRGTDALWATWPDARIVHTDPLIHVVPAADRPDWTAEARALVDQQYQAWDMLCGRLEPSLGGAPRYLDVLGLNYYHGNQWQHPTDERLYWHLRDPRRRDFAQMMAEAWQRYRRPLFIAETGHVGDGRAQWLDEVAGAALRCRAAGVPLEGICLYPLIDRPDWEDAHCWHRSGLWDVDRRTGARQIHQPSLRRLRHWQTLLDAPHAHAHGQASAAMAAPDTRFPSTFSPTHSPGSPMTPTLIVFSHLRWDFVYQRPQQLLSRLAQDFQVVFVEEPVPGAAHAALEKLSPCDGVTVLRPHLAGSAAGFHDDHIPQLQMLLADYLQEAGIRDYWLWFYTPMAMPLAAGLDPVGVVYDCMDELSAFRHAPRQLLQRESALFHMADLVFTGGQSLYESKRERHPETHCFPSSVDAAHFAQPANGDHPAQAAIPHPRLGYCGVIDERIDLSLFAALADAHPDWQVVAVGPVVKIDAAELPRRPNIHWLGQRGYQELPELIAGWDVCLMPFALNEATRFISPTKTLEYMAAGKPIVSTPIRDVVGPYAGVVGIAGDADAFVRACENMLALDEEGRARQAAAREAILQSTSWDRTAQQMAALMARTAEKKGPRRASQARALSQTQGMAGRPAMNESGGASASSHPIVILGAGPTGLAAALHAGREALLVEQHDTVGGWCRSVEDRGFTFDHAGHIMFSTDPWVLALYERLLGDNLHWQDREAWIYSKSVYTRYPFQSALHGLPPDVLKECLVGAIEARFGSLGKPALRVSPTGPSRAAAPAPAAASVPAPTPAPALAPPAAPRNFEEFIYQVWGDGVARHFAIPYNRKLWAVPLSEMETSWLGGRVPLPDLEEMIDGALQPVRKPIGPNARFGYPLRGGFQALMNGFLPLLEGPLSLGTRVAAVSPSRKTVTFEDGRTVGFQTLISTMPLPRLVEAIGAEAPAFVREAARQLRHVSVRCVNLGVGREDITDKHWIYYPEDTVFHRIFVQGNASPHCNAPGGFGLTCEITYSPAKPLPAEDDALVRRCIDDAVRVGLLRADDAIVCANQVDMPCAYVVYDHARAAHVETIRNWLAAAGILLAGRYSEWAYYNSDHAFVAGRKAAEAALQRNAEANAVPPDVAVAA</sequence>
<evidence type="ECO:0000259" key="3">
    <source>
        <dbReference type="Pfam" id="PF01593"/>
    </source>
</evidence>
<dbReference type="PANTHER" id="PTHR43734">
    <property type="entry name" value="PHYTOENE DESATURASE"/>
    <property type="match status" value="1"/>
</dbReference>
<dbReference type="SUPFAM" id="SSF51445">
    <property type="entry name" value="(Trans)glycosidases"/>
    <property type="match status" value="1"/>
</dbReference>
<dbReference type="EMBL" id="CP002417">
    <property type="protein sequence ID" value="ADU37229.1"/>
    <property type="molecule type" value="Genomic_DNA"/>
</dbReference>
<dbReference type="GO" id="GO:0016740">
    <property type="term" value="F:transferase activity"/>
    <property type="evidence" value="ECO:0007669"/>
    <property type="project" value="UniProtKB-KW"/>
</dbReference>
<dbReference type="eggNOG" id="COG1232">
    <property type="taxonomic scope" value="Bacteria"/>
</dbReference>